<reference evidence="1" key="1">
    <citation type="submission" date="2014-09" db="EMBL/GenBank/DDBJ databases">
        <authorList>
            <person name="Magalhaes I.L.F."/>
            <person name="Oliveira U."/>
            <person name="Santos F.R."/>
            <person name="Vidigal T.H.D.A."/>
            <person name="Brescovit A.D."/>
            <person name="Santos A.J."/>
        </authorList>
    </citation>
    <scope>NUCLEOTIDE SEQUENCE</scope>
    <source>
        <tissue evidence="1">Shoot tissue taken approximately 20 cm above the soil surface</tissue>
    </source>
</reference>
<name>A0A0A9AZ15_ARUDO</name>
<dbReference type="AlphaFoldDB" id="A0A0A9AZ15"/>
<dbReference type="EMBL" id="GBRH01243770">
    <property type="protein sequence ID" value="JAD54125.1"/>
    <property type="molecule type" value="Transcribed_RNA"/>
</dbReference>
<evidence type="ECO:0000313" key="1">
    <source>
        <dbReference type="EMBL" id="JAD54125.1"/>
    </source>
</evidence>
<accession>A0A0A9AZ15</accession>
<organism evidence="1">
    <name type="scientific">Arundo donax</name>
    <name type="common">Giant reed</name>
    <name type="synonym">Donax arundinaceus</name>
    <dbReference type="NCBI Taxonomy" id="35708"/>
    <lineage>
        <taxon>Eukaryota</taxon>
        <taxon>Viridiplantae</taxon>
        <taxon>Streptophyta</taxon>
        <taxon>Embryophyta</taxon>
        <taxon>Tracheophyta</taxon>
        <taxon>Spermatophyta</taxon>
        <taxon>Magnoliopsida</taxon>
        <taxon>Liliopsida</taxon>
        <taxon>Poales</taxon>
        <taxon>Poaceae</taxon>
        <taxon>PACMAD clade</taxon>
        <taxon>Arundinoideae</taxon>
        <taxon>Arundineae</taxon>
        <taxon>Arundo</taxon>
    </lineage>
</organism>
<protein>
    <submittedName>
        <fullName evidence="1">Uncharacterized protein</fullName>
    </submittedName>
</protein>
<proteinExistence type="predicted"/>
<reference evidence="1" key="2">
    <citation type="journal article" date="2015" name="Data Brief">
        <title>Shoot transcriptome of the giant reed, Arundo donax.</title>
        <authorList>
            <person name="Barrero R.A."/>
            <person name="Guerrero F.D."/>
            <person name="Moolhuijzen P."/>
            <person name="Goolsby J.A."/>
            <person name="Tidwell J."/>
            <person name="Bellgard S.E."/>
            <person name="Bellgard M.I."/>
        </authorList>
    </citation>
    <scope>NUCLEOTIDE SEQUENCE</scope>
    <source>
        <tissue evidence="1">Shoot tissue taken approximately 20 cm above the soil surface</tissue>
    </source>
</reference>
<sequence>MISGPPLHEQAVAQEAKKFVVASVKQSSEERN</sequence>